<dbReference type="AlphaFoldDB" id="A0A8H6JY30"/>
<dbReference type="EMBL" id="WIGN01000002">
    <property type="protein sequence ID" value="KAF6821227.1"/>
    <property type="molecule type" value="Genomic_DNA"/>
</dbReference>
<name>A0A8H6JY30_9PEZI</name>
<comment type="caution">
    <text evidence="1">The sequence shown here is derived from an EMBL/GenBank/DDBJ whole genome shotgun (WGS) entry which is preliminary data.</text>
</comment>
<sequence length="41" mass="4552">MLTRGQFFQLTSPGSHVPFLQPPYMESVLSPITTLSTRTNA</sequence>
<accession>A0A8H6JY30</accession>
<gene>
    <name evidence="1" type="ORF">CSOJ01_00233</name>
</gene>
<dbReference type="Proteomes" id="UP000652219">
    <property type="component" value="Unassembled WGS sequence"/>
</dbReference>
<protein>
    <submittedName>
        <fullName evidence="1">Uncharacterized protein</fullName>
    </submittedName>
</protein>
<evidence type="ECO:0000313" key="1">
    <source>
        <dbReference type="EMBL" id="KAF6821227.1"/>
    </source>
</evidence>
<proteinExistence type="predicted"/>
<keyword evidence="2" id="KW-1185">Reference proteome</keyword>
<reference evidence="1 2" key="1">
    <citation type="journal article" date="2020" name="Phytopathology">
        <title>Genome Sequence Resources of Colletotrichum truncatum, C. plurivorum, C. musicola, and C. sojae: Four Species Pathogenic to Soybean (Glycine max).</title>
        <authorList>
            <person name="Rogerio F."/>
            <person name="Boufleur T.R."/>
            <person name="Ciampi-Guillardi M."/>
            <person name="Sukno S.A."/>
            <person name="Thon M.R."/>
            <person name="Massola Junior N.S."/>
            <person name="Baroncelli R."/>
        </authorList>
    </citation>
    <scope>NUCLEOTIDE SEQUENCE [LARGE SCALE GENOMIC DNA]</scope>
    <source>
        <strain evidence="1 2">LFN0009</strain>
    </source>
</reference>
<organism evidence="1 2">
    <name type="scientific">Colletotrichum sojae</name>
    <dbReference type="NCBI Taxonomy" id="2175907"/>
    <lineage>
        <taxon>Eukaryota</taxon>
        <taxon>Fungi</taxon>
        <taxon>Dikarya</taxon>
        <taxon>Ascomycota</taxon>
        <taxon>Pezizomycotina</taxon>
        <taxon>Sordariomycetes</taxon>
        <taxon>Hypocreomycetidae</taxon>
        <taxon>Glomerellales</taxon>
        <taxon>Glomerellaceae</taxon>
        <taxon>Colletotrichum</taxon>
        <taxon>Colletotrichum orchidearum species complex</taxon>
    </lineage>
</organism>
<evidence type="ECO:0000313" key="2">
    <source>
        <dbReference type="Proteomes" id="UP000652219"/>
    </source>
</evidence>